<dbReference type="PROSITE" id="PS51123">
    <property type="entry name" value="OMPA_2"/>
    <property type="match status" value="1"/>
</dbReference>
<evidence type="ECO:0000256" key="1">
    <source>
        <dbReference type="ARBA" id="ARBA00004442"/>
    </source>
</evidence>
<evidence type="ECO:0000313" key="7">
    <source>
        <dbReference type="EMBL" id="NYT36200.1"/>
    </source>
</evidence>
<dbReference type="GO" id="GO:0009279">
    <property type="term" value="C:cell outer membrane"/>
    <property type="evidence" value="ECO:0007669"/>
    <property type="project" value="UniProtKB-SubCell"/>
</dbReference>
<keyword evidence="2 4" id="KW-0472">Membrane</keyword>
<proteinExistence type="predicted"/>
<dbReference type="PRINTS" id="PR01023">
    <property type="entry name" value="NAFLGMOTY"/>
</dbReference>
<dbReference type="InterPro" id="IPR006665">
    <property type="entry name" value="OmpA-like"/>
</dbReference>
<evidence type="ECO:0000256" key="5">
    <source>
        <dbReference type="SAM" id="MobiDB-lite"/>
    </source>
</evidence>
<evidence type="ECO:0000256" key="4">
    <source>
        <dbReference type="PROSITE-ProRule" id="PRU00473"/>
    </source>
</evidence>
<gene>
    <name evidence="7" type="ORF">H0A68_04890</name>
</gene>
<dbReference type="AlphaFoldDB" id="A0A853FBB9"/>
<dbReference type="EMBL" id="JACCEW010000001">
    <property type="protein sequence ID" value="NYT36200.1"/>
    <property type="molecule type" value="Genomic_DNA"/>
</dbReference>
<dbReference type="InterPro" id="IPR039567">
    <property type="entry name" value="Gly-zipper"/>
</dbReference>
<dbReference type="PRINTS" id="PR01021">
    <property type="entry name" value="OMPADOMAIN"/>
</dbReference>
<dbReference type="InterPro" id="IPR050330">
    <property type="entry name" value="Bact_OuterMem_StrucFunc"/>
</dbReference>
<organism evidence="7 8">
    <name type="scientific">Allopusillimonas soli</name>
    <dbReference type="NCBI Taxonomy" id="659016"/>
    <lineage>
        <taxon>Bacteria</taxon>
        <taxon>Pseudomonadati</taxon>
        <taxon>Pseudomonadota</taxon>
        <taxon>Betaproteobacteria</taxon>
        <taxon>Burkholderiales</taxon>
        <taxon>Alcaligenaceae</taxon>
        <taxon>Allopusillimonas</taxon>
    </lineage>
</organism>
<dbReference type="Proteomes" id="UP000580517">
    <property type="component" value="Unassembled WGS sequence"/>
</dbReference>
<feature type="region of interest" description="Disordered" evidence="5">
    <location>
        <begin position="183"/>
        <end position="204"/>
    </location>
</feature>
<protein>
    <submittedName>
        <fullName evidence="7">OmpA family protein</fullName>
    </submittedName>
</protein>
<dbReference type="SUPFAM" id="SSF103088">
    <property type="entry name" value="OmpA-like"/>
    <property type="match status" value="1"/>
</dbReference>
<comment type="subcellular location">
    <subcellularLocation>
        <location evidence="1">Cell outer membrane</location>
    </subcellularLocation>
</comment>
<dbReference type="PANTHER" id="PTHR30329:SF21">
    <property type="entry name" value="LIPOPROTEIN YIAD-RELATED"/>
    <property type="match status" value="1"/>
</dbReference>
<accession>A0A853FBB9</accession>
<dbReference type="CDD" id="cd07185">
    <property type="entry name" value="OmpA_C-like"/>
    <property type="match status" value="1"/>
</dbReference>
<dbReference type="InterPro" id="IPR036737">
    <property type="entry name" value="OmpA-like_sf"/>
</dbReference>
<reference evidence="7 8" key="1">
    <citation type="submission" date="2020-07" db="EMBL/GenBank/DDBJ databases">
        <title>Taxonomic revisions and descriptions of new bacterial species based on genomic comparisons in the high-G+C-content subgroup of the family Alcaligenaceae.</title>
        <authorList>
            <person name="Szabo A."/>
            <person name="Felfoldi T."/>
        </authorList>
    </citation>
    <scope>NUCLEOTIDE SEQUENCE [LARGE SCALE GENOMIC DNA]</scope>
    <source>
        <strain evidence="7 8">DSM 25264</strain>
    </source>
</reference>
<keyword evidence="8" id="KW-1185">Reference proteome</keyword>
<evidence type="ECO:0000256" key="3">
    <source>
        <dbReference type="ARBA" id="ARBA00023237"/>
    </source>
</evidence>
<sequence length="220" mass="22150">MKVTMRTGQLATAITAIALMAGCANMNQMGTGGKTAVGAGAGAAVGAGLGALIGDSSEAAAIGAGIGAVAGGIAGYNWSKVKNDVEQSGASNLGVDVTEMPDGTLRVNIPSNVSFDTGKYQLKPALLPVLDSVARALVQHPELRAKSIGYTDSTGSASVNQTLSVNRATAVTNYLAQKGVPASNLTAEGRGPSNPVGDNATAEGRAMNRRVELYLYAVQK</sequence>
<dbReference type="RefSeq" id="WP_180029187.1">
    <property type="nucleotide sequence ID" value="NZ_JACCEW010000001.1"/>
</dbReference>
<feature type="domain" description="OmpA-like" evidence="6">
    <location>
        <begin position="102"/>
        <end position="219"/>
    </location>
</feature>
<dbReference type="Pfam" id="PF00691">
    <property type="entry name" value="OmpA"/>
    <property type="match status" value="1"/>
</dbReference>
<evidence type="ECO:0000259" key="6">
    <source>
        <dbReference type="PROSITE" id="PS51123"/>
    </source>
</evidence>
<dbReference type="Gene3D" id="3.30.1330.60">
    <property type="entry name" value="OmpA-like domain"/>
    <property type="match status" value="1"/>
</dbReference>
<dbReference type="InterPro" id="IPR006664">
    <property type="entry name" value="OMP_bac"/>
</dbReference>
<dbReference type="PANTHER" id="PTHR30329">
    <property type="entry name" value="STATOR ELEMENT OF FLAGELLAR MOTOR COMPLEX"/>
    <property type="match status" value="1"/>
</dbReference>
<comment type="caution">
    <text evidence="7">The sequence shown here is derived from an EMBL/GenBank/DDBJ whole genome shotgun (WGS) entry which is preliminary data.</text>
</comment>
<keyword evidence="3" id="KW-0998">Cell outer membrane</keyword>
<evidence type="ECO:0000256" key="2">
    <source>
        <dbReference type="ARBA" id="ARBA00023136"/>
    </source>
</evidence>
<evidence type="ECO:0000313" key="8">
    <source>
        <dbReference type="Proteomes" id="UP000580517"/>
    </source>
</evidence>
<dbReference type="Pfam" id="PF13488">
    <property type="entry name" value="Gly-zipper_Omp"/>
    <property type="match status" value="1"/>
</dbReference>
<dbReference type="PROSITE" id="PS51257">
    <property type="entry name" value="PROKAR_LIPOPROTEIN"/>
    <property type="match status" value="1"/>
</dbReference>
<name>A0A853FBB9_9BURK</name>